<protein>
    <submittedName>
        <fullName evidence="2">WAP-type (Whey Acidic Protein) 'four-disulfide core</fullName>
    </submittedName>
</protein>
<accession>A0AAW1MCR6</accession>
<sequence>MAHKLCYFVLLVITVWQTNSQDSFICIIPSRYGPVLAECPFKGHTGNCTQMMECGFIYPESYSHMYRCYSDLDCSAKMKCCEHPCYEHNVCVIATVSNTTKTAP</sequence>
<reference evidence="2 3" key="1">
    <citation type="journal article" date="2024" name="BMC Genomics">
        <title>De novo assembly and annotation of Popillia japonica's genome with initial clues to its potential as an invasive pest.</title>
        <authorList>
            <person name="Cucini C."/>
            <person name="Boschi S."/>
            <person name="Funari R."/>
            <person name="Cardaioli E."/>
            <person name="Iannotti N."/>
            <person name="Marturano G."/>
            <person name="Paoli F."/>
            <person name="Bruttini M."/>
            <person name="Carapelli A."/>
            <person name="Frati F."/>
            <person name="Nardi F."/>
        </authorList>
    </citation>
    <scope>NUCLEOTIDE SEQUENCE [LARGE SCALE GENOMIC DNA]</scope>
    <source>
        <strain evidence="2">DMR45628</strain>
    </source>
</reference>
<gene>
    <name evidence="2" type="ORF">QE152_g8214</name>
</gene>
<dbReference type="EMBL" id="JASPKY010000064">
    <property type="protein sequence ID" value="KAK9743921.1"/>
    <property type="molecule type" value="Genomic_DNA"/>
</dbReference>
<evidence type="ECO:0000313" key="2">
    <source>
        <dbReference type="EMBL" id="KAK9743921.1"/>
    </source>
</evidence>
<evidence type="ECO:0000256" key="1">
    <source>
        <dbReference type="SAM" id="SignalP"/>
    </source>
</evidence>
<keyword evidence="3" id="KW-1185">Reference proteome</keyword>
<feature type="signal peptide" evidence="1">
    <location>
        <begin position="1"/>
        <end position="20"/>
    </location>
</feature>
<organism evidence="2 3">
    <name type="scientific">Popillia japonica</name>
    <name type="common">Japanese beetle</name>
    <dbReference type="NCBI Taxonomy" id="7064"/>
    <lineage>
        <taxon>Eukaryota</taxon>
        <taxon>Metazoa</taxon>
        <taxon>Ecdysozoa</taxon>
        <taxon>Arthropoda</taxon>
        <taxon>Hexapoda</taxon>
        <taxon>Insecta</taxon>
        <taxon>Pterygota</taxon>
        <taxon>Neoptera</taxon>
        <taxon>Endopterygota</taxon>
        <taxon>Coleoptera</taxon>
        <taxon>Polyphaga</taxon>
        <taxon>Scarabaeiformia</taxon>
        <taxon>Scarabaeidae</taxon>
        <taxon>Rutelinae</taxon>
        <taxon>Popillia</taxon>
    </lineage>
</organism>
<feature type="chain" id="PRO_5043889641" evidence="1">
    <location>
        <begin position="21"/>
        <end position="104"/>
    </location>
</feature>
<proteinExistence type="predicted"/>
<dbReference type="AlphaFoldDB" id="A0AAW1MCR6"/>
<comment type="caution">
    <text evidence="2">The sequence shown here is derived from an EMBL/GenBank/DDBJ whole genome shotgun (WGS) entry which is preliminary data.</text>
</comment>
<dbReference type="Proteomes" id="UP001458880">
    <property type="component" value="Unassembled WGS sequence"/>
</dbReference>
<evidence type="ECO:0000313" key="3">
    <source>
        <dbReference type="Proteomes" id="UP001458880"/>
    </source>
</evidence>
<keyword evidence="1" id="KW-0732">Signal</keyword>
<name>A0AAW1MCR6_POPJA</name>